<gene>
    <name evidence="2" type="ORF">EW146_g5814</name>
</gene>
<dbReference type="PROSITE" id="PS50878">
    <property type="entry name" value="RT_POL"/>
    <property type="match status" value="1"/>
</dbReference>
<protein>
    <recommendedName>
        <fullName evidence="1">Reverse transcriptase domain-containing protein</fullName>
    </recommendedName>
</protein>
<accession>A0A4S4LQC9</accession>
<comment type="caution">
    <text evidence="2">The sequence shown here is derived from an EMBL/GenBank/DDBJ whole genome shotgun (WGS) entry which is preliminary data.</text>
</comment>
<keyword evidence="3" id="KW-1185">Reference proteome</keyword>
<dbReference type="OrthoDB" id="1750432at2759"/>
<dbReference type="Pfam" id="PF00078">
    <property type="entry name" value="RVT_1"/>
    <property type="match status" value="1"/>
</dbReference>
<dbReference type="SUPFAM" id="SSF56672">
    <property type="entry name" value="DNA/RNA polymerases"/>
    <property type="match status" value="1"/>
</dbReference>
<evidence type="ECO:0000259" key="1">
    <source>
        <dbReference type="PROSITE" id="PS50878"/>
    </source>
</evidence>
<dbReference type="InterPro" id="IPR000477">
    <property type="entry name" value="RT_dom"/>
</dbReference>
<dbReference type="PANTHER" id="PTHR33064">
    <property type="entry name" value="POL PROTEIN"/>
    <property type="match status" value="1"/>
</dbReference>
<organism evidence="2 3">
    <name type="scientific">Bondarzewia mesenterica</name>
    <dbReference type="NCBI Taxonomy" id="1095465"/>
    <lineage>
        <taxon>Eukaryota</taxon>
        <taxon>Fungi</taxon>
        <taxon>Dikarya</taxon>
        <taxon>Basidiomycota</taxon>
        <taxon>Agaricomycotina</taxon>
        <taxon>Agaricomycetes</taxon>
        <taxon>Russulales</taxon>
        <taxon>Bondarzewiaceae</taxon>
        <taxon>Bondarzewia</taxon>
    </lineage>
</organism>
<dbReference type="EMBL" id="SGPL01000271">
    <property type="protein sequence ID" value="THH14522.1"/>
    <property type="molecule type" value="Genomic_DNA"/>
</dbReference>
<dbReference type="AlphaFoldDB" id="A0A4S4LQC9"/>
<dbReference type="InterPro" id="IPR051320">
    <property type="entry name" value="Viral_Replic_Matur_Polypro"/>
</dbReference>
<evidence type="ECO:0000313" key="3">
    <source>
        <dbReference type="Proteomes" id="UP000310158"/>
    </source>
</evidence>
<proteinExistence type="predicted"/>
<dbReference type="PANTHER" id="PTHR33064:SF37">
    <property type="entry name" value="RIBONUCLEASE H"/>
    <property type="match status" value="1"/>
</dbReference>
<sequence>MMNILFQDLIDEGHVIIYMDDILIFTDNLEQHRRILHCILWTLQENDLFLKPKKCTFETSKVEYLGVIISHGTVEMDLIKVDGITNWLRPTKVKEV</sequence>
<dbReference type="InterPro" id="IPR043128">
    <property type="entry name" value="Rev_trsase/Diguanyl_cyclase"/>
</dbReference>
<dbReference type="InterPro" id="IPR043502">
    <property type="entry name" value="DNA/RNA_pol_sf"/>
</dbReference>
<dbReference type="Gene3D" id="3.30.70.270">
    <property type="match status" value="1"/>
</dbReference>
<name>A0A4S4LQC9_9AGAM</name>
<dbReference type="Proteomes" id="UP000310158">
    <property type="component" value="Unassembled WGS sequence"/>
</dbReference>
<feature type="domain" description="Reverse transcriptase" evidence="1">
    <location>
        <begin position="1"/>
        <end position="69"/>
    </location>
</feature>
<evidence type="ECO:0000313" key="2">
    <source>
        <dbReference type="EMBL" id="THH14522.1"/>
    </source>
</evidence>
<reference evidence="2 3" key="1">
    <citation type="submission" date="2019-02" db="EMBL/GenBank/DDBJ databases">
        <title>Genome sequencing of the rare red list fungi Bondarzewia mesenterica.</title>
        <authorList>
            <person name="Buettner E."/>
            <person name="Kellner H."/>
        </authorList>
    </citation>
    <scope>NUCLEOTIDE SEQUENCE [LARGE SCALE GENOMIC DNA]</scope>
    <source>
        <strain evidence="2 3">DSM 108281</strain>
    </source>
</reference>